<dbReference type="GO" id="GO:0003676">
    <property type="term" value="F:nucleic acid binding"/>
    <property type="evidence" value="ECO:0007669"/>
    <property type="project" value="InterPro"/>
</dbReference>
<reference evidence="2 3" key="1">
    <citation type="journal article" date="2018" name="MBio">
        <title>Comparative Genomics Reveals the Core Gene Toolbox for the Fungus-Insect Symbiosis.</title>
        <authorList>
            <person name="Wang Y."/>
            <person name="Stata M."/>
            <person name="Wang W."/>
            <person name="Stajich J.E."/>
            <person name="White M.M."/>
            <person name="Moncalvo J.M."/>
        </authorList>
    </citation>
    <scope>NUCLEOTIDE SEQUENCE [LARGE SCALE GENOMIC DNA]</scope>
    <source>
        <strain evidence="2 3">SWE-8-4</strain>
    </source>
</reference>
<gene>
    <name evidence="2" type="ORF">BB561_001452</name>
</gene>
<sequence length="2524" mass="289848">MSSSDFTDENDETADIDIPYSEWIKSFDSTDPNEYLSDSNNEKEFIQNFTKPPKNFIDSVIHAENNTSRQNYKEFIGNYFNRKIKQKQKGFSFSSTPTSPLAFIKKSYDNGYIKTCLTGRFRRHDVSDFILIKEDSIELCQLCETGLSTSIATHQLHKPIHSAAVIHSQANKKISLSQYLESKTSQNNSESIIFNQDNLSTYIDGIICLSTDGDMVILVLEKIHSTDPSINSWKFCSIYNFDSPKTDRFKSEKRLSVTTAQIDLAIATSTDKNNIEIIFLNENWRQLCLQNRTPICQINKFDTGGSVNDIAFLNVYDGNSVKLTQHYIYILVSVINEFGSNTFPNSSVKPGSSSLQLYECFTKNSADQKSNNTENVDDWNFSSSSSNIGHLIISEKSSKKFRYNVSPAGRLPLPSNIVPKKIVPLSLIKKSAVVFTNTEALFVKSIQIICGDINLYKKNLSGKLYHNDFEVKNGKNGTVNLVTASNKFTINDINNKQTTDLQNLEIAESNQANLLSQQNSAQQESSDMPKINNSLKPPNKYRSNLIMAQKNRRVPEVKKRWWDVSSAQPEIKKPINFHSKISDTTNRDEEYSIAERFNATSNTSTEESTFNHYYSIDFGFVTAWASSITRLKSEIIEYLVPFQLEDHFYIVTNLGFIVLVEVSATPSITFTILKHQINSNKFKSTTKTTTLSNSSSLVDMEDYFGLNSQSNDYYPNFIMVLDNKIISQCNKSIASDHETRNNTNVDDIFTIDNKNKKVFLLKKDIFAEFLFAGGNSFLNSFFVAISKRNEFQNTCCNQKQKLSKNVLNFSSNSVNQESFYLFQDNQFDCNISRPLLCSWRCDLQSTILTRNPTEDSNGEYNTDDKNTNIKSSAFILDHSNKFTCNKVTIDDTIYSMPLTNLQVVSGKNSFYTVNGRNPFMVSSSTCSLLSTKITPSSIFAGLADFYCHAPYYYMNRYDQTLRASYVDYLEKNDKEKFELFNKHSEHSLVKKNFLIKQQHGIPVQILIKYSVELSKNESSLTKKNKSISNKEPIEIRNFTSFFLLDLPFYNEISLDRYKVLVSSAFNRSFLSIYKKKNCETQEFETKNYHKPNAKNNSSNYSDLKELLEASETVYILQLPTLKDSNRILKPTNSLLRHKKGFKALNLDCNNGNLLLIVQTTKYLLVELIPTQTDKNNFMDIVCEIIYSWNISDDLQQLDKDVNNPIEEHSELLDWKCISHASANFIDFSNKKVLGKQECINVTCDSNKKNRGLVLTVSLVGNYTRSKNLQKNSSFEKCSNISFNNTLEKCTVNRVLTFFLCSPQFNISFDNIKFTKIDSNKISNYLMHDKLYSSSISAISSFQLEIINQKIKTGLLIGFNNSDFIFSVINFDQKLTKSNSKNYQSNTNISNDKKSNCKKVKKGNKDTPKDFNYTAKVYQIACINIEDSTNSCLRHNFMNNFKNSTKTVSAHKQFEKTSINSPHSFIMLNFMNYDAIVIGLKSGGVVMFYLYKISLKDLKNSSFKSEYYIWPSNYQVLDFGFPSIKLYHDKSLSNLESDSQSFFIVSRNSYKATLNGYGILVLHSLVFPEFEFEDIHTSEEYKDHSNIHLQPGLNNRKPSTLNSIVQILGKIQQTDKDKSSKFECYDALSNDDQILRILVHKKPTMITAQLYLKTFMPYKFINDSVNNCLIISGYVNGSNRLKSTIKIVDNLSNVVLDSVNLLKNEVVSCMNLWEIQPDKRKNIHKISENLDFDSNRLNKECKFLLVGTSYCESKSKNIGRLLFYRLKDEIKKSENLSSERSNDSDKFENNSFRRLRLKFVWQMYTAKPVDAICPIKKTEFVAIGYDTTMSVYQLDIIKKLWVECCSYQLKWPIISIGCYDLSNDLRNKVTYKNISHAKSYLDNLIPDCWLLNVSLEQVGLQLFAFYPPEFSTKHFYTSYESQRISSNLIEQSDYSTYSMVSSANICTFKDGFGTQEDQTDSIESNLNDTQNVILPISTQTNKNHFNPQIKSDLNKSTLSELNENHSQDNNLFDLYNNEELITSQKMLNVLVDAQLELLFTLRNGYPLFESEIISQNIVTGIDKSGNFHVLSIPPLPKNLLSKLTKKLCETENKNWYFKSDTFNRDYINGILADPDINSFKSSDSALSEKLSILSKNIYDLDINNTYNINFNQDFSYSNLKKKDTDQDLTLSETYLLNNPSLDYSNYGFDSVANFKLNIYPTKLIKNAHLSVKLPYSRSISHLISNNNLNSPNTKNKLLLKSETEFQSRSALIATRTGAFWSAAGISSEVYDLLLILQLALEYFEVFRPLFLGSIVFNSHDNPKKSTFLYKRAEIKKLILSEYEKSIKQHKILNANILTQYFFTNNFTCSYNNLYNIEHLHNCECTIKQNSKLHCDYAAFPRTKWICQNLELFYPFVKNLLNKWISLANTEHDLYAINNLTRVFGPAFLAEKKLHESLNIDYNKELKLNESNKSLDDVYISSKNFSIIYCESNLLKILPSHIDSLLIKKVQFQYIERERHGAQQAQAIEAQNIEYYDPHKRTEPRW</sequence>
<feature type="region of interest" description="Disordered" evidence="1">
    <location>
        <begin position="517"/>
        <end position="536"/>
    </location>
</feature>
<evidence type="ECO:0000256" key="1">
    <source>
        <dbReference type="SAM" id="MobiDB-lite"/>
    </source>
</evidence>
<evidence type="ECO:0000313" key="3">
    <source>
        <dbReference type="Proteomes" id="UP000245383"/>
    </source>
</evidence>
<name>A0A2T9YUF8_9FUNG</name>
<dbReference type="OrthoDB" id="5571512at2759"/>
<organism evidence="2 3">
    <name type="scientific">Smittium simulii</name>
    <dbReference type="NCBI Taxonomy" id="133385"/>
    <lineage>
        <taxon>Eukaryota</taxon>
        <taxon>Fungi</taxon>
        <taxon>Fungi incertae sedis</taxon>
        <taxon>Zoopagomycota</taxon>
        <taxon>Kickxellomycotina</taxon>
        <taxon>Harpellomycetes</taxon>
        <taxon>Harpellales</taxon>
        <taxon>Legeriomycetaceae</taxon>
        <taxon>Smittium</taxon>
    </lineage>
</organism>
<dbReference type="EMBL" id="MBFR01000043">
    <property type="protein sequence ID" value="PVU95987.1"/>
    <property type="molecule type" value="Genomic_DNA"/>
</dbReference>
<comment type="caution">
    <text evidence="2">The sequence shown here is derived from an EMBL/GenBank/DDBJ whole genome shotgun (WGS) entry which is preliminary data.</text>
</comment>
<dbReference type="GO" id="GO:0005634">
    <property type="term" value="C:nucleus"/>
    <property type="evidence" value="ECO:0007669"/>
    <property type="project" value="InterPro"/>
</dbReference>
<proteinExistence type="predicted"/>
<protein>
    <submittedName>
        <fullName evidence="2">Uncharacterized protein</fullName>
    </submittedName>
</protein>
<evidence type="ECO:0000313" key="2">
    <source>
        <dbReference type="EMBL" id="PVU95987.1"/>
    </source>
</evidence>
<feature type="region of interest" description="Disordered" evidence="1">
    <location>
        <begin position="1381"/>
        <end position="1402"/>
    </location>
</feature>
<keyword evidence="3" id="KW-1185">Reference proteome</keyword>
<accession>A0A2T9YUF8</accession>
<dbReference type="Proteomes" id="UP000245383">
    <property type="component" value="Unassembled WGS sequence"/>
</dbReference>